<dbReference type="RefSeq" id="WP_006748530.1">
    <property type="nucleotide sequence ID" value="NZ_CP007029.1"/>
</dbReference>
<dbReference type="InterPro" id="IPR024572">
    <property type="entry name" value="RcnB"/>
</dbReference>
<dbReference type="KEGG" id="tti:THITH_13200"/>
<dbReference type="HOGENOM" id="CLU_131505_1_0_6"/>
<dbReference type="AlphaFoldDB" id="W0DP73"/>
<dbReference type="Proteomes" id="UP000005289">
    <property type="component" value="Chromosome"/>
</dbReference>
<dbReference type="Pfam" id="PF11776">
    <property type="entry name" value="RcnB"/>
    <property type="match status" value="1"/>
</dbReference>
<organism evidence="2 3">
    <name type="scientific">Thioalkalivibrio paradoxus ARh 1</name>
    <dbReference type="NCBI Taxonomy" id="713585"/>
    <lineage>
        <taxon>Bacteria</taxon>
        <taxon>Pseudomonadati</taxon>
        <taxon>Pseudomonadota</taxon>
        <taxon>Gammaproteobacteria</taxon>
        <taxon>Chromatiales</taxon>
        <taxon>Ectothiorhodospiraceae</taxon>
        <taxon>Thioalkalivibrio</taxon>
    </lineage>
</organism>
<evidence type="ECO:0000313" key="3">
    <source>
        <dbReference type="Proteomes" id="UP000005289"/>
    </source>
</evidence>
<dbReference type="NCBIfam" id="NF040487">
    <property type="entry name" value="T3SS_CigR_fam"/>
    <property type="match status" value="1"/>
</dbReference>
<accession>W0DP73</accession>
<feature type="chain" id="PRO_5004787148" evidence="1">
    <location>
        <begin position="20"/>
        <end position="129"/>
    </location>
</feature>
<protein>
    <submittedName>
        <fullName evidence="2">Membrane protein</fullName>
    </submittedName>
</protein>
<dbReference type="Gene3D" id="3.10.450.160">
    <property type="entry name" value="inner membrane protein cigr"/>
    <property type="match status" value="1"/>
</dbReference>
<feature type="signal peptide" evidence="1">
    <location>
        <begin position="1"/>
        <end position="19"/>
    </location>
</feature>
<keyword evidence="1" id="KW-0732">Signal</keyword>
<keyword evidence="3" id="KW-1185">Reference proteome</keyword>
<gene>
    <name evidence="2" type="ORF">THITH_13200</name>
</gene>
<dbReference type="STRING" id="713585.THITH_13200"/>
<name>W0DP73_9GAMM</name>
<evidence type="ECO:0000313" key="2">
    <source>
        <dbReference type="EMBL" id="AHE99057.1"/>
    </source>
</evidence>
<dbReference type="EMBL" id="CP007029">
    <property type="protein sequence ID" value="AHE99057.1"/>
    <property type="molecule type" value="Genomic_DNA"/>
</dbReference>
<proteinExistence type="predicted"/>
<sequence>MRSLYLVPALVLVSASVLAQPPAHAPAHGARGGGGPMLQEPRPDIHHDAIRQIFGRHQTAQAAALPPGIRMNLARGKPLPPGLAKRVGDPLARDLPSYPGYHWYLAGNDALLVDAYTRVIVDVIDRVFR</sequence>
<evidence type="ECO:0000256" key="1">
    <source>
        <dbReference type="SAM" id="SignalP"/>
    </source>
</evidence>
<reference evidence="2 3" key="1">
    <citation type="submission" date="2013-12" db="EMBL/GenBank/DDBJ databases">
        <authorList>
            <consortium name="DOE Joint Genome Institute"/>
            <person name="Muyzer G."/>
            <person name="Huntemann M."/>
            <person name="Han J."/>
            <person name="Chen A."/>
            <person name="Kyrpides N."/>
            <person name="Mavromatis K."/>
            <person name="Markowitz V."/>
            <person name="Palaniappan K."/>
            <person name="Ivanova N."/>
            <person name="Schaumberg A."/>
            <person name="Pati A."/>
            <person name="Liolios K."/>
            <person name="Nordberg H.P."/>
            <person name="Cantor M.N."/>
            <person name="Hua S.X."/>
            <person name="Woyke T."/>
        </authorList>
    </citation>
    <scope>NUCLEOTIDE SEQUENCE [LARGE SCALE GENOMIC DNA]</scope>
    <source>
        <strain evidence="2 3">ARh 1</strain>
    </source>
</reference>